<feature type="compositionally biased region" description="Basic residues" evidence="1">
    <location>
        <begin position="168"/>
        <end position="185"/>
    </location>
</feature>
<feature type="compositionally biased region" description="Basic and acidic residues" evidence="1">
    <location>
        <begin position="243"/>
        <end position="301"/>
    </location>
</feature>
<feature type="compositionally biased region" description="Polar residues" evidence="1">
    <location>
        <begin position="303"/>
        <end position="313"/>
    </location>
</feature>
<evidence type="ECO:0000313" key="2">
    <source>
        <dbReference type="EMBL" id="EAR87519.1"/>
    </source>
</evidence>
<accession>I7MHG6</accession>
<sequence>MSNQIQDIISKRDDYRIKIFNLFYTTAKICKQFISQKCIRKIKQSKDKANSLGDSMDEVSLKLKLATDYKKNEKALEAIKDIKSTHLKALALHFILEIKQFNIEKQLEFFNKEFSGDYQTALNQLKEDLKNKDSIVAIYKRKFESHARYLQFLEQCDKIMGVVSNKLGKSKSRRQQKKEKLKLKKQNQQQKSSEVQQSKSQQDGEQIAEKEEQNDQNENQLKEQQTNEQKKQNNGENKQQKQSQKEIKQKSIQQKYDKLASKYRNDTPKERTEFKKKGKERKQQLKQEKFEKRQKTEKQEQENSNTRKNFKQQNLQEIDKLHPSWAARLQQQQQQQNLLQFQGKVTML</sequence>
<dbReference type="AlphaFoldDB" id="I7MHG6"/>
<protein>
    <submittedName>
        <fullName evidence="2">Uncharacterized protein</fullName>
    </submittedName>
</protein>
<dbReference type="InParanoid" id="I7MHG6"/>
<dbReference type="RefSeq" id="XP_001007764.1">
    <property type="nucleotide sequence ID" value="XM_001007764.1"/>
</dbReference>
<dbReference type="EMBL" id="GG662853">
    <property type="protein sequence ID" value="EAR87519.1"/>
    <property type="molecule type" value="Genomic_DNA"/>
</dbReference>
<feature type="compositionally biased region" description="Low complexity" evidence="1">
    <location>
        <begin position="186"/>
        <end position="201"/>
    </location>
</feature>
<dbReference type="eggNOG" id="ENOG502QVK9">
    <property type="taxonomic scope" value="Eukaryota"/>
</dbReference>
<gene>
    <name evidence="2" type="ORF">TTHERM_00069260</name>
</gene>
<proteinExistence type="predicted"/>
<dbReference type="STRING" id="312017.I7MHG6"/>
<dbReference type="HOGENOM" id="CLU_798083_0_0_1"/>
<feature type="region of interest" description="Disordered" evidence="1">
    <location>
        <begin position="167"/>
        <end position="313"/>
    </location>
</feature>
<dbReference type="KEGG" id="tet:TTHERM_00069260"/>
<evidence type="ECO:0000256" key="1">
    <source>
        <dbReference type="SAM" id="MobiDB-lite"/>
    </source>
</evidence>
<reference evidence="3" key="1">
    <citation type="journal article" date="2006" name="PLoS Biol.">
        <title>Macronuclear genome sequence of the ciliate Tetrahymena thermophila, a model eukaryote.</title>
        <authorList>
            <person name="Eisen J.A."/>
            <person name="Coyne R.S."/>
            <person name="Wu M."/>
            <person name="Wu D."/>
            <person name="Thiagarajan M."/>
            <person name="Wortman J.R."/>
            <person name="Badger J.H."/>
            <person name="Ren Q."/>
            <person name="Amedeo P."/>
            <person name="Jones K.M."/>
            <person name="Tallon L.J."/>
            <person name="Delcher A.L."/>
            <person name="Salzberg S.L."/>
            <person name="Silva J.C."/>
            <person name="Haas B.J."/>
            <person name="Majoros W.H."/>
            <person name="Farzad M."/>
            <person name="Carlton J.M."/>
            <person name="Smith R.K. Jr."/>
            <person name="Garg J."/>
            <person name="Pearlman R.E."/>
            <person name="Karrer K.M."/>
            <person name="Sun L."/>
            <person name="Manning G."/>
            <person name="Elde N.C."/>
            <person name="Turkewitz A.P."/>
            <person name="Asai D.J."/>
            <person name="Wilkes D.E."/>
            <person name="Wang Y."/>
            <person name="Cai H."/>
            <person name="Collins K."/>
            <person name="Stewart B.A."/>
            <person name="Lee S.R."/>
            <person name="Wilamowska K."/>
            <person name="Weinberg Z."/>
            <person name="Ruzzo W.L."/>
            <person name="Wloga D."/>
            <person name="Gaertig J."/>
            <person name="Frankel J."/>
            <person name="Tsao C.-C."/>
            <person name="Gorovsky M.A."/>
            <person name="Keeling P.J."/>
            <person name="Waller R.F."/>
            <person name="Patron N.J."/>
            <person name="Cherry J.M."/>
            <person name="Stover N.A."/>
            <person name="Krieger C.J."/>
            <person name="del Toro C."/>
            <person name="Ryder H.F."/>
            <person name="Williamson S.C."/>
            <person name="Barbeau R.A."/>
            <person name="Hamilton E.P."/>
            <person name="Orias E."/>
        </authorList>
    </citation>
    <scope>NUCLEOTIDE SEQUENCE [LARGE SCALE GENOMIC DNA]</scope>
    <source>
        <strain evidence="3">SB210</strain>
    </source>
</reference>
<organism evidence="2 3">
    <name type="scientific">Tetrahymena thermophila (strain SB210)</name>
    <dbReference type="NCBI Taxonomy" id="312017"/>
    <lineage>
        <taxon>Eukaryota</taxon>
        <taxon>Sar</taxon>
        <taxon>Alveolata</taxon>
        <taxon>Ciliophora</taxon>
        <taxon>Intramacronucleata</taxon>
        <taxon>Oligohymenophorea</taxon>
        <taxon>Hymenostomatida</taxon>
        <taxon>Tetrahymenina</taxon>
        <taxon>Tetrahymenidae</taxon>
        <taxon>Tetrahymena</taxon>
    </lineage>
</organism>
<name>I7MHG6_TETTS</name>
<dbReference type="GeneID" id="7829040"/>
<dbReference type="OMA" id="KLHPSWA"/>
<dbReference type="Proteomes" id="UP000009168">
    <property type="component" value="Unassembled WGS sequence"/>
</dbReference>
<evidence type="ECO:0000313" key="3">
    <source>
        <dbReference type="Proteomes" id="UP000009168"/>
    </source>
</evidence>
<keyword evidence="3" id="KW-1185">Reference proteome</keyword>
<feature type="compositionally biased region" description="Low complexity" evidence="1">
    <location>
        <begin position="216"/>
        <end position="227"/>
    </location>
</feature>